<accession>A0AAJ6QQP3</accession>
<dbReference type="GO" id="GO:0005737">
    <property type="term" value="C:cytoplasm"/>
    <property type="evidence" value="ECO:0007669"/>
    <property type="project" value="TreeGrafter"/>
</dbReference>
<evidence type="ECO:0000256" key="4">
    <source>
        <dbReference type="ARBA" id="ARBA00022842"/>
    </source>
</evidence>
<evidence type="ECO:0000256" key="9">
    <source>
        <dbReference type="PIRSR" id="PIRSR601019-1"/>
    </source>
</evidence>
<keyword evidence="2 10" id="KW-0479">Metal-binding</keyword>
<feature type="binding site" evidence="10">
    <location>
        <position position="55"/>
    </location>
    <ligand>
        <name>Mg(2+)</name>
        <dbReference type="ChEBI" id="CHEBI:18420"/>
    </ligand>
</feature>
<feature type="binding site" evidence="9">
    <location>
        <begin position="182"/>
        <end position="188"/>
    </location>
    <ligand>
        <name>GTP</name>
        <dbReference type="ChEBI" id="CHEBI:37565"/>
    </ligand>
</feature>
<keyword evidence="7 11" id="KW-0807">Transducer</keyword>
<dbReference type="InterPro" id="IPR000654">
    <property type="entry name" value="Gprotein_alpha_Q"/>
</dbReference>
<dbReference type="Proteomes" id="UP000694867">
    <property type="component" value="Unplaced"/>
</dbReference>
<evidence type="ECO:0000313" key="12">
    <source>
        <dbReference type="Proteomes" id="UP000694867"/>
    </source>
</evidence>
<dbReference type="FunFam" id="1.10.400.10:FF:000002">
    <property type="entry name" value="guanine nucleotide-binding protein G(Q) subunit alpha"/>
    <property type="match status" value="1"/>
</dbReference>
<keyword evidence="3 9" id="KW-0547">Nucleotide-binding</keyword>
<evidence type="ECO:0000313" key="13">
    <source>
        <dbReference type="RefSeq" id="XP_003742733.1"/>
    </source>
</evidence>
<evidence type="ECO:0000256" key="6">
    <source>
        <dbReference type="ARBA" id="ARBA00023139"/>
    </source>
</evidence>
<dbReference type="SMART" id="SM00275">
    <property type="entry name" value="G_alpha"/>
    <property type="match status" value="1"/>
</dbReference>
<dbReference type="InterPro" id="IPR011025">
    <property type="entry name" value="GproteinA_insert"/>
</dbReference>
<dbReference type="GO" id="GO:0001664">
    <property type="term" value="F:G protein-coupled receptor binding"/>
    <property type="evidence" value="ECO:0007669"/>
    <property type="project" value="UniProtKB-UniRule"/>
</dbReference>
<dbReference type="Pfam" id="PF00503">
    <property type="entry name" value="G-alpha"/>
    <property type="match status" value="1"/>
</dbReference>
<keyword evidence="12" id="KW-1185">Reference proteome</keyword>
<evidence type="ECO:0000256" key="2">
    <source>
        <dbReference type="ARBA" id="ARBA00022723"/>
    </source>
</evidence>
<evidence type="ECO:0000256" key="8">
    <source>
        <dbReference type="ARBA" id="ARBA00023288"/>
    </source>
</evidence>
<feature type="binding site" evidence="9">
    <location>
        <begin position="51"/>
        <end position="56"/>
    </location>
    <ligand>
        <name>GTP</name>
        <dbReference type="ChEBI" id="CHEBI:37565"/>
    </ligand>
</feature>
<dbReference type="PROSITE" id="PS51882">
    <property type="entry name" value="G_ALPHA"/>
    <property type="match status" value="1"/>
</dbReference>
<gene>
    <name evidence="13" type="primary">LOC100908166</name>
</gene>
<evidence type="ECO:0000256" key="3">
    <source>
        <dbReference type="ARBA" id="ARBA00022741"/>
    </source>
</evidence>
<keyword evidence="5 9" id="KW-0342">GTP-binding</keyword>
<evidence type="ECO:0000256" key="7">
    <source>
        <dbReference type="ARBA" id="ARBA00023224"/>
    </source>
</evidence>
<keyword evidence="8" id="KW-0449">Lipoprotein</keyword>
<dbReference type="GeneID" id="100908166"/>
<protein>
    <recommendedName>
        <fullName evidence="11">Guanine nucleotide-binding protein subunit alpha</fullName>
    </recommendedName>
</protein>
<dbReference type="GO" id="GO:0005834">
    <property type="term" value="C:heterotrimeric G-protein complex"/>
    <property type="evidence" value="ECO:0007669"/>
    <property type="project" value="UniProtKB-UniRule"/>
</dbReference>
<dbReference type="Gene3D" id="3.40.50.300">
    <property type="entry name" value="P-loop containing nucleotide triphosphate hydrolases"/>
    <property type="match status" value="1"/>
</dbReference>
<feature type="binding site" evidence="9">
    <location>
        <begin position="157"/>
        <end position="158"/>
    </location>
    <ligand>
        <name>GTP</name>
        <dbReference type="ChEBI" id="CHEBI:37565"/>
    </ligand>
</feature>
<keyword evidence="4 10" id="KW-0460">Magnesium</keyword>
<comment type="function">
    <text evidence="11">Guanine nucleotide-binding proteins (G proteins) are involved as modulators or transducers in various transmembrane signaling systems.</text>
</comment>
<dbReference type="SUPFAM" id="SSF52540">
    <property type="entry name" value="P-loop containing nucleoside triphosphate hydrolases"/>
    <property type="match status" value="1"/>
</dbReference>
<dbReference type="PANTHER" id="PTHR10218">
    <property type="entry name" value="GTP-BINDING PROTEIN ALPHA SUBUNIT"/>
    <property type="match status" value="1"/>
</dbReference>
<comment type="subunit">
    <text evidence="11">G proteins are composed of 3 units; alpha, beta and gamma. The alpha chain contains the guanine nucleotide binding site.</text>
</comment>
<dbReference type="AlphaFoldDB" id="A0AAJ6QQP3"/>
<dbReference type="RefSeq" id="XP_003742733.1">
    <property type="nucleotide sequence ID" value="XM_003742685.2"/>
</dbReference>
<dbReference type="GO" id="GO:0031683">
    <property type="term" value="F:G-protein beta/gamma-subunit complex binding"/>
    <property type="evidence" value="ECO:0007669"/>
    <property type="project" value="UniProtKB-UniRule"/>
</dbReference>
<feature type="binding site" evidence="9">
    <location>
        <begin position="207"/>
        <end position="211"/>
    </location>
    <ligand>
        <name>GTP</name>
        <dbReference type="ChEBI" id="CHEBI:37565"/>
    </ligand>
</feature>
<dbReference type="CDD" id="cd00066">
    <property type="entry name" value="G-alpha"/>
    <property type="match status" value="1"/>
</dbReference>
<dbReference type="FunFam" id="3.40.50.300:FF:003977">
    <property type="entry name" value="Guanine nucleotide-binding protein G(q) subunit alpha"/>
    <property type="match status" value="1"/>
</dbReference>
<dbReference type="InterPro" id="IPR027417">
    <property type="entry name" value="P-loop_NTPase"/>
</dbReference>
<dbReference type="PANTHER" id="PTHR10218:SF329">
    <property type="entry name" value="GUANINE NUCLEOTIDE-BINDING PROTEIN G(Q) SUBUNIT ALPHA"/>
    <property type="match status" value="1"/>
</dbReference>
<dbReference type="SUPFAM" id="SSF47895">
    <property type="entry name" value="Transducin (alpha subunit), insertion domain"/>
    <property type="match status" value="1"/>
</dbReference>
<dbReference type="GO" id="GO:0003925">
    <property type="term" value="F:G protein activity"/>
    <property type="evidence" value="ECO:0007669"/>
    <property type="project" value="UniProtKB-ARBA"/>
</dbReference>
<feature type="binding site" evidence="9">
    <location>
        <position position="337"/>
    </location>
    <ligand>
        <name>GTP</name>
        <dbReference type="ChEBI" id="CHEBI:37565"/>
    </ligand>
</feature>
<dbReference type="FunFam" id="3.40.50.300:FF:000692">
    <property type="entry name" value="Guanine nucleotide-binding protein subunit alpha"/>
    <property type="match status" value="1"/>
</dbReference>
<feature type="binding site" evidence="9">
    <location>
        <begin position="276"/>
        <end position="279"/>
    </location>
    <ligand>
        <name>GTP</name>
        <dbReference type="ChEBI" id="CHEBI:37565"/>
    </ligand>
</feature>
<evidence type="ECO:0000256" key="10">
    <source>
        <dbReference type="PIRSR" id="PIRSR601019-2"/>
    </source>
</evidence>
<feature type="binding site" evidence="10">
    <location>
        <position position="188"/>
    </location>
    <ligand>
        <name>Mg(2+)</name>
        <dbReference type="ChEBI" id="CHEBI:18420"/>
    </ligand>
</feature>
<dbReference type="GO" id="GO:0007188">
    <property type="term" value="P:adenylate cyclase-modulating G protein-coupled receptor signaling pathway"/>
    <property type="evidence" value="ECO:0007669"/>
    <property type="project" value="TreeGrafter"/>
</dbReference>
<evidence type="ECO:0000256" key="11">
    <source>
        <dbReference type="RuleBase" id="RU369122"/>
    </source>
</evidence>
<keyword evidence="6" id="KW-0564">Palmitate</keyword>
<evidence type="ECO:0000256" key="1">
    <source>
        <dbReference type="ARBA" id="ARBA00007976"/>
    </source>
</evidence>
<evidence type="ECO:0000256" key="5">
    <source>
        <dbReference type="ARBA" id="ARBA00023134"/>
    </source>
</evidence>
<dbReference type="GO" id="GO:0005525">
    <property type="term" value="F:GTP binding"/>
    <property type="evidence" value="ECO:0007669"/>
    <property type="project" value="UniProtKB-UniRule"/>
</dbReference>
<name>A0AAJ6QQP3_9ACAR</name>
<dbReference type="Gene3D" id="1.10.400.10">
    <property type="entry name" value="GI Alpha 1, domain 2-like"/>
    <property type="match status" value="1"/>
</dbReference>
<proteinExistence type="inferred from homology"/>
<organism evidence="12 13">
    <name type="scientific">Galendromus occidentalis</name>
    <name type="common">western predatory mite</name>
    <dbReference type="NCBI Taxonomy" id="34638"/>
    <lineage>
        <taxon>Eukaryota</taxon>
        <taxon>Metazoa</taxon>
        <taxon>Ecdysozoa</taxon>
        <taxon>Arthropoda</taxon>
        <taxon>Chelicerata</taxon>
        <taxon>Arachnida</taxon>
        <taxon>Acari</taxon>
        <taxon>Parasitiformes</taxon>
        <taxon>Mesostigmata</taxon>
        <taxon>Gamasina</taxon>
        <taxon>Phytoseioidea</taxon>
        <taxon>Phytoseiidae</taxon>
        <taxon>Typhlodrominae</taxon>
        <taxon>Galendromus</taxon>
    </lineage>
</organism>
<dbReference type="InterPro" id="IPR001019">
    <property type="entry name" value="Gprotein_alpha_su"/>
</dbReference>
<reference evidence="13" key="1">
    <citation type="submission" date="2025-08" db="UniProtKB">
        <authorList>
            <consortium name="RefSeq"/>
        </authorList>
    </citation>
    <scope>IDENTIFICATION</scope>
</reference>
<dbReference type="KEGG" id="goe:100908166"/>
<sequence length="365" mass="42540">MTRSTLDMITCCLTEEEKTKRSINKAIEEQLRRYKKQDYNELKLLLLGTGESGKSTFIKQMRIIHGRGYTEKDRAQFARIVYQNIFMAMQSLIDAMKLLGIQYAARERLADANLISAIEYRTVSTFGEPYVQALKKLWDDPGIKECYARRREFQLTDSAKYFLSNVDRFAAEDFLPNQEDVLRVRVPTTGVVDYTFEINSHRFRMVDVGGQRSERHRWIHCFSNVTSIVFLVAVSEYDQVLLEKDNVNRMEESLALFKLIISYKWFQNASMILFLNKKDLLEEKIANSHLADYFPEYTGPKADAYQARQFILDMFLAVNEGEFGMKPRQIYSHFTCATDTNNIRFVFDSVKNTLIQNNIDTIIPV</sequence>
<comment type="similarity">
    <text evidence="1 11">Belongs to the G-alpha family. G(q) subfamily.</text>
</comment>
<dbReference type="PRINTS" id="PR00318">
    <property type="entry name" value="GPROTEINA"/>
</dbReference>
<dbReference type="PRINTS" id="PR00442">
    <property type="entry name" value="GPROTEINAQ"/>
</dbReference>
<dbReference type="GO" id="GO:0046872">
    <property type="term" value="F:metal ion binding"/>
    <property type="evidence" value="ECO:0007669"/>
    <property type="project" value="UniProtKB-UniRule"/>
</dbReference>